<dbReference type="GO" id="GO:0016209">
    <property type="term" value="F:antioxidant activity"/>
    <property type="evidence" value="ECO:0007669"/>
    <property type="project" value="InterPro"/>
</dbReference>
<dbReference type="AlphaFoldDB" id="A0A1I6PI08"/>
<dbReference type="GO" id="GO:0016491">
    <property type="term" value="F:oxidoreductase activity"/>
    <property type="evidence" value="ECO:0007669"/>
    <property type="project" value="InterPro"/>
</dbReference>
<evidence type="ECO:0000313" key="3">
    <source>
        <dbReference type="Proteomes" id="UP000198785"/>
    </source>
</evidence>
<keyword evidence="3" id="KW-1185">Reference proteome</keyword>
<reference evidence="2 3" key="1">
    <citation type="submission" date="2016-10" db="EMBL/GenBank/DDBJ databases">
        <authorList>
            <person name="de Groot N.N."/>
        </authorList>
    </citation>
    <scope>NUCLEOTIDE SEQUENCE [LARGE SCALE GENOMIC DNA]</scope>
    <source>
        <strain evidence="2 3">DSM 22789</strain>
    </source>
</reference>
<dbReference type="STRING" id="683125.SAMN05660206_101481"/>
<dbReference type="Gene3D" id="3.40.30.10">
    <property type="entry name" value="Glutaredoxin"/>
    <property type="match status" value="1"/>
</dbReference>
<dbReference type="SUPFAM" id="SSF49464">
    <property type="entry name" value="Carboxypeptidase regulatory domain-like"/>
    <property type="match status" value="1"/>
</dbReference>
<dbReference type="CDD" id="cd02966">
    <property type="entry name" value="TlpA_like_family"/>
    <property type="match status" value="1"/>
</dbReference>
<dbReference type="InterPro" id="IPR000866">
    <property type="entry name" value="AhpC/TSA"/>
</dbReference>
<sequence length="310" mass="35317">MYKNMAFSHKKGLVQLSGEQYCQEPPTRNILDSLKPTAYSLLLIFVSMFSLSDAWAQSVEIRTAERQNISHIKGKIKSKYTNVPIEGACVKLIGGSETAFSNREGDFTISTIKAEGQLQVSVSGYENALVAFSEGRLDNSKSTIHLVKILKQSDAFSVGDNLPEHWWREQFNVFNHPFSRSKVTLLEYREPELFILDFWAPWCKPCIAAIDEWQQFLNENSVADIAVLAVNVGLYDRSEIFMHKRGWNIPSLYGEETLALSRQFFSEDQVGGQVWILNGKVVFIGHKRDRVKEMERLNMILGSIKEGRQK</sequence>
<name>A0A1I6PI08_9SPHI</name>
<protein>
    <submittedName>
        <fullName evidence="2">AhpC/TSA family protein</fullName>
    </submittedName>
</protein>
<evidence type="ECO:0000313" key="2">
    <source>
        <dbReference type="EMBL" id="SFS39837.1"/>
    </source>
</evidence>
<dbReference type="Pfam" id="PF00578">
    <property type="entry name" value="AhpC-TSA"/>
    <property type="match status" value="1"/>
</dbReference>
<evidence type="ECO:0000259" key="1">
    <source>
        <dbReference type="PROSITE" id="PS51352"/>
    </source>
</evidence>
<organism evidence="2 3">
    <name type="scientific">Sphingobacterium wenxiniae</name>
    <dbReference type="NCBI Taxonomy" id="683125"/>
    <lineage>
        <taxon>Bacteria</taxon>
        <taxon>Pseudomonadati</taxon>
        <taxon>Bacteroidota</taxon>
        <taxon>Sphingobacteriia</taxon>
        <taxon>Sphingobacteriales</taxon>
        <taxon>Sphingobacteriaceae</taxon>
        <taxon>Sphingobacterium</taxon>
    </lineage>
</organism>
<dbReference type="SUPFAM" id="SSF52833">
    <property type="entry name" value="Thioredoxin-like"/>
    <property type="match status" value="1"/>
</dbReference>
<accession>A0A1I6PI08</accession>
<dbReference type="InterPro" id="IPR013766">
    <property type="entry name" value="Thioredoxin_domain"/>
</dbReference>
<proteinExistence type="predicted"/>
<dbReference type="EMBL" id="FOZZ01000001">
    <property type="protein sequence ID" value="SFS39837.1"/>
    <property type="molecule type" value="Genomic_DNA"/>
</dbReference>
<dbReference type="Proteomes" id="UP000198785">
    <property type="component" value="Unassembled WGS sequence"/>
</dbReference>
<dbReference type="PROSITE" id="PS51352">
    <property type="entry name" value="THIOREDOXIN_2"/>
    <property type="match status" value="1"/>
</dbReference>
<dbReference type="Gene3D" id="2.60.40.1120">
    <property type="entry name" value="Carboxypeptidase-like, regulatory domain"/>
    <property type="match status" value="1"/>
</dbReference>
<gene>
    <name evidence="2" type="ORF">SAMN05660206_101481</name>
</gene>
<dbReference type="InterPro" id="IPR036249">
    <property type="entry name" value="Thioredoxin-like_sf"/>
</dbReference>
<feature type="domain" description="Thioredoxin" evidence="1">
    <location>
        <begin position="147"/>
        <end position="306"/>
    </location>
</feature>
<dbReference type="InterPro" id="IPR008969">
    <property type="entry name" value="CarboxyPept-like_regulatory"/>
</dbReference>